<reference evidence="5" key="1">
    <citation type="submission" date="2021-12" db="EMBL/GenBank/DDBJ databases">
        <authorList>
            <person name="King R."/>
        </authorList>
    </citation>
    <scope>NUCLEOTIDE SEQUENCE</scope>
</reference>
<dbReference type="Gene3D" id="3.90.1750.10">
    <property type="entry name" value="Hect, E3 ligase catalytic domains"/>
    <property type="match status" value="1"/>
</dbReference>
<dbReference type="InterPro" id="IPR035983">
    <property type="entry name" value="Hect_E3_ubiquitin_ligase"/>
</dbReference>
<dbReference type="PROSITE" id="PS50237">
    <property type="entry name" value="HECT"/>
    <property type="match status" value="1"/>
</dbReference>
<accession>A0A9P0A920</accession>
<dbReference type="AlphaFoldDB" id="A0A9P0A920"/>
<dbReference type="EMBL" id="OU963863">
    <property type="protein sequence ID" value="CAH0385642.1"/>
    <property type="molecule type" value="Genomic_DNA"/>
</dbReference>
<dbReference type="Gene3D" id="3.30.2410.10">
    <property type="entry name" value="Hect, E3 ligase catalytic domain"/>
    <property type="match status" value="1"/>
</dbReference>
<feature type="active site" description="Glycyl thioester intermediate" evidence="2">
    <location>
        <position position="693"/>
    </location>
</feature>
<evidence type="ECO:0000256" key="2">
    <source>
        <dbReference type="PROSITE-ProRule" id="PRU00104"/>
    </source>
</evidence>
<dbReference type="InterPro" id="IPR000569">
    <property type="entry name" value="HECT_dom"/>
</dbReference>
<evidence type="ECO:0000256" key="1">
    <source>
        <dbReference type="ARBA" id="ARBA00022786"/>
    </source>
</evidence>
<sequence>MISEVLAENVLQTREVEITHEWWEPVEVTTYIAFPCYVAQIVRVESLQHIYYQFLSNFQIFFTAGKLKSHTSGGNLWKLPHILHFLVISHKLFRMDSHEGRYMRRVKELLDEYEATQPRRSNQNLQAEPTTTQNLPPNRTAPPHNEQHPTTSQNSQPNIIAPPRIFPNVSTSQNMALRQTLAQRIENVTSKKFSPYSISKAQFRARPKTPSRRSVSVEFKIPKVILLPVKSHFLSLNKKQNSFIASHKLFRDNLMLLRTDSESEVKQKLRQRFEPLLNNKDFIIVKSEGDVLVEPILDVQQCLDGNNVAEIFLRQQKKMYVIPSVDLDPRYTGSDCPFLTHLCQRKVDEFMERDEQEEESENDQSAFEFMEILDPKDQSEDDQVTPKYLEKHDQREDHGDHSYAAAIQESLEISKEGIMQTLKNQLVKEDQSKLIVDRGHPFESAIIWFQLPGFDHRKNIYVQFTNTFGGKQEGVKPLTEGGIDLGGPTLEFFQLSIDDACHSSLFEGPEEARFLTLDADAVCENKFYHCGLLFALSITHGGPGPNCFAPEFVSCLEKQSLSDRLLSENAVFDVDLRSQIETLKNINAIDSLRDFVVNNGIVGLAGINTVINSLDEKDRVTEASDKQRLNSAYREHNEEMLREIPTLSSVLAFTTGLKREPPFGWKLQPEIKFQHSTNNDESTRYLLPKANTCSAVLELPVIHKSFDTFKKFMNKGLTWGTTIELA</sequence>
<dbReference type="GO" id="GO:0004842">
    <property type="term" value="F:ubiquitin-protein transferase activity"/>
    <property type="evidence" value="ECO:0007669"/>
    <property type="project" value="InterPro"/>
</dbReference>
<keyword evidence="6" id="KW-1185">Reference proteome</keyword>
<evidence type="ECO:0000259" key="4">
    <source>
        <dbReference type="PROSITE" id="PS50237"/>
    </source>
</evidence>
<keyword evidence="1 2" id="KW-0833">Ubl conjugation pathway</keyword>
<dbReference type="GO" id="GO:0009966">
    <property type="term" value="P:regulation of signal transduction"/>
    <property type="evidence" value="ECO:0007669"/>
    <property type="project" value="UniProtKB-ARBA"/>
</dbReference>
<evidence type="ECO:0000256" key="3">
    <source>
        <dbReference type="SAM" id="MobiDB-lite"/>
    </source>
</evidence>
<proteinExistence type="predicted"/>
<feature type="compositionally biased region" description="Polar residues" evidence="3">
    <location>
        <begin position="148"/>
        <end position="158"/>
    </location>
</feature>
<feature type="region of interest" description="Disordered" evidence="3">
    <location>
        <begin position="116"/>
        <end position="165"/>
    </location>
</feature>
<dbReference type="Proteomes" id="UP001152759">
    <property type="component" value="Chromosome 2"/>
</dbReference>
<dbReference type="SUPFAM" id="SSF56204">
    <property type="entry name" value="Hect, E3 ligase catalytic domain"/>
    <property type="match status" value="1"/>
</dbReference>
<feature type="compositionally biased region" description="Polar residues" evidence="3">
    <location>
        <begin position="118"/>
        <end position="137"/>
    </location>
</feature>
<feature type="domain" description="HECT" evidence="4">
    <location>
        <begin position="650"/>
        <end position="700"/>
    </location>
</feature>
<gene>
    <name evidence="5" type="ORF">BEMITA_LOCUS4847</name>
</gene>
<protein>
    <recommendedName>
        <fullName evidence="4">HECT domain-containing protein</fullName>
    </recommendedName>
</protein>
<organism evidence="5 6">
    <name type="scientific">Bemisia tabaci</name>
    <name type="common">Sweetpotato whitefly</name>
    <name type="synonym">Aleurodes tabaci</name>
    <dbReference type="NCBI Taxonomy" id="7038"/>
    <lineage>
        <taxon>Eukaryota</taxon>
        <taxon>Metazoa</taxon>
        <taxon>Ecdysozoa</taxon>
        <taxon>Arthropoda</taxon>
        <taxon>Hexapoda</taxon>
        <taxon>Insecta</taxon>
        <taxon>Pterygota</taxon>
        <taxon>Neoptera</taxon>
        <taxon>Paraneoptera</taxon>
        <taxon>Hemiptera</taxon>
        <taxon>Sternorrhyncha</taxon>
        <taxon>Aleyrodoidea</taxon>
        <taxon>Aleyrodidae</taxon>
        <taxon>Aleyrodinae</taxon>
        <taxon>Bemisia</taxon>
    </lineage>
</organism>
<name>A0A9P0A920_BEMTA</name>
<evidence type="ECO:0000313" key="6">
    <source>
        <dbReference type="Proteomes" id="UP001152759"/>
    </source>
</evidence>
<evidence type="ECO:0000313" key="5">
    <source>
        <dbReference type="EMBL" id="CAH0385642.1"/>
    </source>
</evidence>